<keyword evidence="12" id="KW-0670">Pyruvate</keyword>
<dbReference type="InterPro" id="IPR012110">
    <property type="entry name" value="PDC/IPDC-like"/>
</dbReference>
<reference evidence="12 13" key="1">
    <citation type="submission" date="2020-01" db="EMBL/GenBank/DDBJ databases">
        <authorList>
            <person name="Palmer J.M."/>
        </authorList>
    </citation>
    <scope>NUCLEOTIDE SEQUENCE [LARGE SCALE GENOMIC DNA]</scope>
    <source>
        <strain evidence="12 13">TWF970</strain>
    </source>
</reference>
<keyword evidence="5" id="KW-0210">Decarboxylase</keyword>
<dbReference type="InterPro" id="IPR029061">
    <property type="entry name" value="THDP-binding"/>
</dbReference>
<dbReference type="InterPro" id="IPR011766">
    <property type="entry name" value="TPP_enzyme_TPP-bd"/>
</dbReference>
<dbReference type="InterPro" id="IPR047213">
    <property type="entry name" value="TPP_PYR_PDC_IPDC-like"/>
</dbReference>
<dbReference type="GO" id="GO:0004737">
    <property type="term" value="F:pyruvate decarboxylase activity"/>
    <property type="evidence" value="ECO:0007669"/>
    <property type="project" value="TreeGrafter"/>
</dbReference>
<dbReference type="Pfam" id="PF02776">
    <property type="entry name" value="TPP_enzyme_N"/>
    <property type="match status" value="1"/>
</dbReference>
<dbReference type="SUPFAM" id="SSF52467">
    <property type="entry name" value="DHS-like NAD/FAD-binding domain"/>
    <property type="match status" value="2"/>
</dbReference>
<dbReference type="PIRSF" id="PIRSF036565">
    <property type="entry name" value="Pyruvt_ip_decrb"/>
    <property type="match status" value="1"/>
</dbReference>
<evidence type="ECO:0000256" key="1">
    <source>
        <dbReference type="ARBA" id="ARBA00001964"/>
    </source>
</evidence>
<keyword evidence="6 9" id="KW-0460">Magnesium</keyword>
<evidence type="ECO:0000256" key="4">
    <source>
        <dbReference type="ARBA" id="ARBA00022723"/>
    </source>
</evidence>
<feature type="binding site" evidence="9">
    <location>
        <position position="501"/>
    </location>
    <ligand>
        <name>Mg(2+)</name>
        <dbReference type="ChEBI" id="CHEBI:18420"/>
    </ligand>
</feature>
<evidence type="ECO:0000256" key="9">
    <source>
        <dbReference type="PIRSR" id="PIRSR036565-2"/>
    </source>
</evidence>
<dbReference type="EMBL" id="JAABOJ010000053">
    <property type="protein sequence ID" value="KAF3273402.1"/>
    <property type="molecule type" value="Genomic_DNA"/>
</dbReference>
<keyword evidence="7" id="KW-0786">Thiamine pyrophosphate</keyword>
<dbReference type="InterPro" id="IPR047214">
    <property type="entry name" value="TPP_PDC_IPDC"/>
</dbReference>
<feature type="binding site" evidence="9">
    <location>
        <position position="503"/>
    </location>
    <ligand>
        <name>Mg(2+)</name>
        <dbReference type="ChEBI" id="CHEBI:18420"/>
    </ligand>
</feature>
<dbReference type="InterPro" id="IPR012001">
    <property type="entry name" value="Thiamin_PyroP_enz_TPP-bd_dom"/>
</dbReference>
<organism evidence="12 13">
    <name type="scientific">Orbilia oligospora</name>
    <name type="common">Nematode-trapping fungus</name>
    <name type="synonym">Arthrobotrys oligospora</name>
    <dbReference type="NCBI Taxonomy" id="2813651"/>
    <lineage>
        <taxon>Eukaryota</taxon>
        <taxon>Fungi</taxon>
        <taxon>Dikarya</taxon>
        <taxon>Ascomycota</taxon>
        <taxon>Pezizomycotina</taxon>
        <taxon>Orbiliomycetes</taxon>
        <taxon>Orbiliales</taxon>
        <taxon>Orbiliaceae</taxon>
        <taxon>Orbilia</taxon>
    </lineage>
</organism>
<accession>A0A7C8VHC6</accession>
<comment type="similarity">
    <text evidence="2">Belongs to the TPP enzyme family.</text>
</comment>
<dbReference type="PANTHER" id="PTHR43452">
    <property type="entry name" value="PYRUVATE DECARBOXYLASE"/>
    <property type="match status" value="1"/>
</dbReference>
<evidence type="ECO:0000256" key="6">
    <source>
        <dbReference type="ARBA" id="ARBA00022842"/>
    </source>
</evidence>
<comment type="cofactor">
    <cofactor evidence="9">
        <name>Mg(2+)</name>
        <dbReference type="ChEBI" id="CHEBI:18420"/>
    </cofactor>
    <text evidence="9">Binds 1 Mg(2+) per subunit.</text>
</comment>
<dbReference type="GO" id="GO:0046872">
    <property type="term" value="F:metal ion binding"/>
    <property type="evidence" value="ECO:0007669"/>
    <property type="project" value="UniProtKB-KW"/>
</dbReference>
<protein>
    <recommendedName>
        <fullName evidence="3">Pyruvate decarboxylase</fullName>
    </recommendedName>
</protein>
<dbReference type="PANTHER" id="PTHR43452:SF30">
    <property type="entry name" value="PYRUVATE DECARBOXYLASE ISOZYME 1-RELATED"/>
    <property type="match status" value="1"/>
</dbReference>
<dbReference type="Proteomes" id="UP000474640">
    <property type="component" value="Unassembled WGS sequence"/>
</dbReference>
<evidence type="ECO:0000313" key="12">
    <source>
        <dbReference type="EMBL" id="KAF3273402.1"/>
    </source>
</evidence>
<feature type="domain" description="Thiamine pyrophosphate enzyme TPP-binding" evidence="10">
    <location>
        <begin position="428"/>
        <end position="538"/>
    </location>
</feature>
<gene>
    <name evidence="12" type="primary">PDC1_4</name>
    <name evidence="12" type="ORF">TWF970_009063</name>
</gene>
<comment type="cofactor">
    <cofactor evidence="1">
        <name>thiamine diphosphate</name>
        <dbReference type="ChEBI" id="CHEBI:58937"/>
    </cofactor>
</comment>
<evidence type="ECO:0000256" key="3">
    <source>
        <dbReference type="ARBA" id="ARBA00014422"/>
    </source>
</evidence>
<keyword evidence="4 9" id="KW-0479">Metal-binding</keyword>
<dbReference type="GO" id="GO:0000949">
    <property type="term" value="P:aromatic amino acid family catabolic process to alcohol via Ehrlich pathway"/>
    <property type="evidence" value="ECO:0007669"/>
    <property type="project" value="TreeGrafter"/>
</dbReference>
<dbReference type="GO" id="GO:0030976">
    <property type="term" value="F:thiamine pyrophosphate binding"/>
    <property type="evidence" value="ECO:0007669"/>
    <property type="project" value="InterPro"/>
</dbReference>
<dbReference type="CDD" id="cd07038">
    <property type="entry name" value="TPP_PYR_PDC_IPDC_like"/>
    <property type="match status" value="1"/>
</dbReference>
<name>A0A7C8VHC6_ORBOL</name>
<dbReference type="GO" id="GO:0005829">
    <property type="term" value="C:cytosol"/>
    <property type="evidence" value="ECO:0007669"/>
    <property type="project" value="TreeGrafter"/>
</dbReference>
<dbReference type="GO" id="GO:0005634">
    <property type="term" value="C:nucleus"/>
    <property type="evidence" value="ECO:0007669"/>
    <property type="project" value="TreeGrafter"/>
</dbReference>
<evidence type="ECO:0000256" key="7">
    <source>
        <dbReference type="ARBA" id="ARBA00023052"/>
    </source>
</evidence>
<keyword evidence="8" id="KW-0456">Lyase</keyword>
<dbReference type="CDD" id="cd02005">
    <property type="entry name" value="TPP_PDC_IPDC"/>
    <property type="match status" value="1"/>
</dbReference>
<feature type="binding site" evidence="9">
    <location>
        <position position="474"/>
    </location>
    <ligand>
        <name>Mg(2+)</name>
        <dbReference type="ChEBI" id="CHEBI:18420"/>
    </ligand>
</feature>
<dbReference type="FunFam" id="3.40.50.970:FF:000024">
    <property type="entry name" value="Pyruvate decarboxylase isozyme"/>
    <property type="match status" value="1"/>
</dbReference>
<dbReference type="InterPro" id="IPR029035">
    <property type="entry name" value="DHS-like_NAD/FAD-binding_dom"/>
</dbReference>
<evidence type="ECO:0000256" key="2">
    <source>
        <dbReference type="ARBA" id="ARBA00007812"/>
    </source>
</evidence>
<proteinExistence type="inferred from homology"/>
<evidence type="ECO:0000259" key="11">
    <source>
        <dbReference type="Pfam" id="PF02776"/>
    </source>
</evidence>
<dbReference type="SUPFAM" id="SSF52518">
    <property type="entry name" value="Thiamin diphosphate-binding fold (THDP-binding)"/>
    <property type="match status" value="2"/>
</dbReference>
<dbReference type="OrthoDB" id="3970464at2759"/>
<dbReference type="Pfam" id="PF02775">
    <property type="entry name" value="TPP_enzyme_C"/>
    <property type="match status" value="1"/>
</dbReference>
<evidence type="ECO:0000313" key="13">
    <source>
        <dbReference type="Proteomes" id="UP000474640"/>
    </source>
</evidence>
<feature type="domain" description="Thiamine pyrophosphate enzyme N-terminal TPP-binding" evidence="11">
    <location>
        <begin position="8"/>
        <end position="110"/>
    </location>
</feature>
<dbReference type="AlphaFoldDB" id="A0A7C8VHC6"/>
<sequence length="587" mass="64434">MADETEIVNYLFKRLYQLGIRSVHGVPGDFNLVALDYLDPAGLNWVGNCSELNAGYAADGYARINGISALITTFGVGELSAVPAIAGSYSERVSIVHIVGVPSTKTEKHGLPIHHTFADGDYSAFKNISKTISQACITLDDAKIAGKEIDRVLRALPVDMVLSKTPAQGLDNPIDLTVPRNDLDTETEAVEAIKKALYGSSNAIILVGVGAMQYRVLKEVQEFIDLSQLPVFLTPMVRAPKKPQEQSINTDLRVNSALYGQEKLMLHVETSVQGATNEASSQFRGVYNGDASGPEIQQAIQSADLVVSIGPLNTDFNSGGFTSYTKTKNTIEFQSNFTKVGYATYLDVGMKLVLPRILDSIDVRKIQHPQTNITKVEKPIDVEAKITEPSDQEVTQQWFWGHIGDWLQEGDVVVAETGTSSFGIMDTRFPKGVTAITQILWGSIGFSVGACQGATLAIAESERPTRRVILFVGDGSFQLTGNEISTMIRHGLKPIIVVLNNDGYTTERKIHEPEMSYNDIQPWKYRKFLKAFGARKGEYKNYVVRTQSECYGLFNKGNEFSKANVIQASKFITKYPLLSQANLHGCI</sequence>
<dbReference type="Gene3D" id="3.40.50.970">
    <property type="match status" value="2"/>
</dbReference>
<evidence type="ECO:0000256" key="8">
    <source>
        <dbReference type="ARBA" id="ARBA00023239"/>
    </source>
</evidence>
<dbReference type="Gene3D" id="3.40.50.1220">
    <property type="entry name" value="TPP-binding domain"/>
    <property type="match status" value="1"/>
</dbReference>
<comment type="caution">
    <text evidence="12">The sequence shown here is derived from an EMBL/GenBank/DDBJ whole genome shotgun (WGS) entry which is preliminary data.</text>
</comment>
<evidence type="ECO:0000259" key="10">
    <source>
        <dbReference type="Pfam" id="PF02775"/>
    </source>
</evidence>
<evidence type="ECO:0000256" key="5">
    <source>
        <dbReference type="ARBA" id="ARBA00022793"/>
    </source>
</evidence>